<dbReference type="Proteomes" id="UP000243723">
    <property type="component" value="Unassembled WGS sequence"/>
</dbReference>
<dbReference type="AlphaFoldDB" id="A0A2P7ZDJ3"/>
<dbReference type="InterPro" id="IPR050416">
    <property type="entry name" value="FAD-linked_Oxidoreductase"/>
</dbReference>
<dbReference type="GO" id="GO:0071949">
    <property type="term" value="F:FAD binding"/>
    <property type="evidence" value="ECO:0007669"/>
    <property type="project" value="InterPro"/>
</dbReference>
<keyword evidence="2" id="KW-0285">Flavoprotein</keyword>
<dbReference type="Gene3D" id="3.40.462.20">
    <property type="match status" value="1"/>
</dbReference>
<dbReference type="OrthoDB" id="2151789at2759"/>
<keyword evidence="8" id="KW-1185">Reference proteome</keyword>
<dbReference type="PROSITE" id="PS51387">
    <property type="entry name" value="FAD_PCMH"/>
    <property type="match status" value="1"/>
</dbReference>
<gene>
    <name evidence="7" type="ORF">B9Z65_5262</name>
</gene>
<dbReference type="InterPro" id="IPR016166">
    <property type="entry name" value="FAD-bd_PCMH"/>
</dbReference>
<dbReference type="Pfam" id="PF08031">
    <property type="entry name" value="BBE"/>
    <property type="match status" value="1"/>
</dbReference>
<dbReference type="PANTHER" id="PTHR42973">
    <property type="entry name" value="BINDING OXIDOREDUCTASE, PUTATIVE (AFU_ORTHOLOGUE AFUA_1G17690)-RELATED"/>
    <property type="match status" value="1"/>
</dbReference>
<dbReference type="STRING" id="40998.A0A2P7ZDJ3"/>
<dbReference type="Pfam" id="PF01565">
    <property type="entry name" value="FAD_binding_4"/>
    <property type="match status" value="1"/>
</dbReference>
<sequence>MWNTLISFIGLAIAAVYGQNDSCFEPENFSITAALAEAGVDVTTLPGVSDGGRAISPCASACTALRALYGQERVLTQDTDQHDNFTTTSYYSVVQRDVNPFCVFKPSNETGVSVLVLLSRLTQCPFAVKSGGHGMFEGSSSLEGGITVSLELLTNVTVSSDKSVASVQAGNKWGPTYARLAEQDLTVMGGRLYSIGVGGLTTGGGISYFANLRGWACDNVVSYDVITAKGTKVNASPTQNADLYWALRGGGPNFGIVTQFNYETLAIQGTNMWGGQRVYLEPDFPAVLRAFTNVARNSPEDKNAGQWIVFTMSNGTKVASAELWYGKPNGNQARILSEYFAIPAISDTTQNCKVADYARSNDVAANLRAGFYTMTFKNDEAFHTIAKDIFYEAAAEVAKIRGATLINVFQSITKPQLENMAKNGGNPLGLKPEDGPLTLVVTNLFWTNPDDGDALFDITSDMLKKTKAEAAARGLANNFTYMNYAAQFQDAIASYGAENKARLQQIAKKYDPQGVFQTLSPGYFKLDRAAVPGTGRFSF</sequence>
<protein>
    <recommendedName>
        <fullName evidence="6">FAD-binding PCMH-type domain-containing protein</fullName>
    </recommendedName>
</protein>
<evidence type="ECO:0000256" key="2">
    <source>
        <dbReference type="ARBA" id="ARBA00022630"/>
    </source>
</evidence>
<dbReference type="Gene3D" id="3.30.465.10">
    <property type="match status" value="1"/>
</dbReference>
<evidence type="ECO:0000259" key="6">
    <source>
        <dbReference type="PROSITE" id="PS51387"/>
    </source>
</evidence>
<feature type="signal peptide" evidence="5">
    <location>
        <begin position="1"/>
        <end position="18"/>
    </location>
</feature>
<proteinExistence type="inferred from homology"/>
<dbReference type="GO" id="GO:0016491">
    <property type="term" value="F:oxidoreductase activity"/>
    <property type="evidence" value="ECO:0007669"/>
    <property type="project" value="UniProtKB-KW"/>
</dbReference>
<feature type="chain" id="PRO_5015154860" description="FAD-binding PCMH-type domain-containing protein" evidence="5">
    <location>
        <begin position="19"/>
        <end position="539"/>
    </location>
</feature>
<name>A0A2P7ZDJ3_9PEZI</name>
<organism evidence="7 8">
    <name type="scientific">Elsinoe australis</name>
    <dbReference type="NCBI Taxonomy" id="40998"/>
    <lineage>
        <taxon>Eukaryota</taxon>
        <taxon>Fungi</taxon>
        <taxon>Dikarya</taxon>
        <taxon>Ascomycota</taxon>
        <taxon>Pezizomycotina</taxon>
        <taxon>Dothideomycetes</taxon>
        <taxon>Dothideomycetidae</taxon>
        <taxon>Myriangiales</taxon>
        <taxon>Elsinoaceae</taxon>
        <taxon>Elsinoe</taxon>
    </lineage>
</organism>
<dbReference type="PANTHER" id="PTHR42973:SF34">
    <property type="entry name" value="FAD BINDING DOMAIN PROTEIN (AFU_ORTHOLOGUE AFUA_3G02770)"/>
    <property type="match status" value="1"/>
</dbReference>
<feature type="domain" description="FAD-binding PCMH-type" evidence="6">
    <location>
        <begin position="96"/>
        <end position="267"/>
    </location>
</feature>
<comment type="caution">
    <text evidence="7">The sequence shown here is derived from an EMBL/GenBank/DDBJ whole genome shotgun (WGS) entry which is preliminary data.</text>
</comment>
<evidence type="ECO:0000313" key="7">
    <source>
        <dbReference type="EMBL" id="PSK46294.1"/>
    </source>
</evidence>
<dbReference type="InterPro" id="IPR006094">
    <property type="entry name" value="Oxid_FAD_bind_N"/>
</dbReference>
<evidence type="ECO:0000256" key="1">
    <source>
        <dbReference type="ARBA" id="ARBA00005466"/>
    </source>
</evidence>
<dbReference type="EMBL" id="NHZQ01000236">
    <property type="protein sequence ID" value="PSK46294.1"/>
    <property type="molecule type" value="Genomic_DNA"/>
</dbReference>
<reference evidence="7 8" key="1">
    <citation type="submission" date="2017-05" db="EMBL/GenBank/DDBJ databases">
        <title>Draft genome sequence of Elsinoe australis.</title>
        <authorList>
            <person name="Cheng Q."/>
        </authorList>
    </citation>
    <scope>NUCLEOTIDE SEQUENCE [LARGE SCALE GENOMIC DNA]</scope>
    <source>
        <strain evidence="7 8">NL1</strain>
    </source>
</reference>
<evidence type="ECO:0000256" key="3">
    <source>
        <dbReference type="ARBA" id="ARBA00022827"/>
    </source>
</evidence>
<evidence type="ECO:0000313" key="8">
    <source>
        <dbReference type="Proteomes" id="UP000243723"/>
    </source>
</evidence>
<keyword evidence="5" id="KW-0732">Signal</keyword>
<accession>A0A2P7ZDJ3</accession>
<dbReference type="InterPro" id="IPR036318">
    <property type="entry name" value="FAD-bd_PCMH-like_sf"/>
</dbReference>
<dbReference type="InterPro" id="IPR012951">
    <property type="entry name" value="BBE"/>
</dbReference>
<evidence type="ECO:0000256" key="4">
    <source>
        <dbReference type="ARBA" id="ARBA00023002"/>
    </source>
</evidence>
<keyword evidence="4" id="KW-0560">Oxidoreductase</keyword>
<dbReference type="SUPFAM" id="SSF56176">
    <property type="entry name" value="FAD-binding/transporter-associated domain-like"/>
    <property type="match status" value="1"/>
</dbReference>
<keyword evidence="3" id="KW-0274">FAD</keyword>
<comment type="similarity">
    <text evidence="1">Belongs to the oxygen-dependent FAD-linked oxidoreductase family.</text>
</comment>
<evidence type="ECO:0000256" key="5">
    <source>
        <dbReference type="SAM" id="SignalP"/>
    </source>
</evidence>
<dbReference type="InterPro" id="IPR016169">
    <property type="entry name" value="FAD-bd_PCMH_sub2"/>
</dbReference>